<dbReference type="Gene3D" id="3.40.50.300">
    <property type="entry name" value="P-loop containing nucleotide triphosphate hydrolases"/>
    <property type="match status" value="1"/>
</dbReference>
<evidence type="ECO:0000313" key="2">
    <source>
        <dbReference type="Proteomes" id="UP000216451"/>
    </source>
</evidence>
<dbReference type="SUPFAM" id="SSF52540">
    <property type="entry name" value="P-loop containing nucleoside triphosphate hydrolases"/>
    <property type="match status" value="1"/>
</dbReference>
<dbReference type="AlphaFoldDB" id="A0A261G7R0"/>
<proteinExistence type="predicted"/>
<gene>
    <name evidence="1" type="ORF">BAQU_1288</name>
</gene>
<dbReference type="InterPro" id="IPR052922">
    <property type="entry name" value="Cytidylate_Kinase-2"/>
</dbReference>
<sequence>MTTIAKEAKRIAILGYSGSGKSTLARKLASDRSLPLVYLDTLHWLPHWQERSHDEASAMMDEFLDTHNSWVIEGNYRNISFERRMNEADCIIILNVNRLICLRRVLLRRLKYRNTNRPDMTVGCNDKIDAEFLAWLLWRGRSRSRAALYRSLAHRFQGKCVTL</sequence>
<keyword evidence="2" id="KW-1185">Reference proteome</keyword>
<comment type="caution">
    <text evidence="1">The sequence shown here is derived from an EMBL/GenBank/DDBJ whole genome shotgun (WGS) entry which is preliminary data.</text>
</comment>
<dbReference type="InterPro" id="IPR027417">
    <property type="entry name" value="P-loop_NTPase"/>
</dbReference>
<name>A0A261G7R0_9BIFI</name>
<dbReference type="PANTHER" id="PTHR37816:SF3">
    <property type="entry name" value="MODULATES DNA TOPOLOGY"/>
    <property type="match status" value="1"/>
</dbReference>
<protein>
    <submittedName>
        <fullName evidence="1">DNA topology modulation protein FlaR</fullName>
    </submittedName>
</protein>
<accession>A0A261G7R0</accession>
<dbReference type="EMBL" id="MWXA01000005">
    <property type="protein sequence ID" value="OZG67215.1"/>
    <property type="molecule type" value="Genomic_DNA"/>
</dbReference>
<dbReference type="Pfam" id="PF13238">
    <property type="entry name" value="AAA_18"/>
    <property type="match status" value="1"/>
</dbReference>
<evidence type="ECO:0000313" key="1">
    <source>
        <dbReference type="EMBL" id="OZG67215.1"/>
    </source>
</evidence>
<reference evidence="1 2" key="1">
    <citation type="journal article" date="2017" name="BMC Genomics">
        <title>Comparative genomic and phylogenomic analyses of the Bifidobacteriaceae family.</title>
        <authorList>
            <person name="Lugli G.A."/>
            <person name="Milani C."/>
            <person name="Turroni F."/>
            <person name="Duranti S."/>
            <person name="Mancabelli L."/>
            <person name="Mangifesta M."/>
            <person name="Ferrario C."/>
            <person name="Modesto M."/>
            <person name="Mattarelli P."/>
            <person name="Jiri K."/>
            <person name="van Sinderen D."/>
            <person name="Ventura M."/>
        </authorList>
    </citation>
    <scope>NUCLEOTIDE SEQUENCE [LARGE SCALE GENOMIC DNA]</scope>
    <source>
        <strain evidence="1 2">LMG 28769</strain>
    </source>
</reference>
<dbReference type="Proteomes" id="UP000216451">
    <property type="component" value="Unassembled WGS sequence"/>
</dbReference>
<dbReference type="PANTHER" id="PTHR37816">
    <property type="entry name" value="YALI0E33011P"/>
    <property type="match status" value="1"/>
</dbReference>
<dbReference type="GeneID" id="98295956"/>
<dbReference type="RefSeq" id="WP_094693755.1">
    <property type="nucleotide sequence ID" value="NZ_JBDNSG010000005.1"/>
</dbReference>
<dbReference type="OrthoDB" id="3199600at2"/>
<organism evidence="1 2">
    <name type="scientific">Bifidobacterium aquikefiri</name>
    <dbReference type="NCBI Taxonomy" id="1653207"/>
    <lineage>
        <taxon>Bacteria</taxon>
        <taxon>Bacillati</taxon>
        <taxon>Actinomycetota</taxon>
        <taxon>Actinomycetes</taxon>
        <taxon>Bifidobacteriales</taxon>
        <taxon>Bifidobacteriaceae</taxon>
        <taxon>Bifidobacterium</taxon>
    </lineage>
</organism>